<feature type="transmembrane region" description="Helical" evidence="3">
    <location>
        <begin position="139"/>
        <end position="161"/>
    </location>
</feature>
<feature type="compositionally biased region" description="Polar residues" evidence="2">
    <location>
        <begin position="69"/>
        <end position="83"/>
    </location>
</feature>
<evidence type="ECO:0000256" key="2">
    <source>
        <dbReference type="SAM" id="MobiDB-lite"/>
    </source>
</evidence>
<dbReference type="GO" id="GO:0031966">
    <property type="term" value="C:mitochondrial membrane"/>
    <property type="evidence" value="ECO:0007669"/>
    <property type="project" value="TreeGrafter"/>
</dbReference>
<dbReference type="InterPro" id="IPR009724">
    <property type="entry name" value="TMEM70"/>
</dbReference>
<proteinExistence type="inferred from homology"/>
<organism evidence="4 5">
    <name type="scientific">Hyalella azteca</name>
    <name type="common">Amphipod</name>
    <dbReference type="NCBI Taxonomy" id="294128"/>
    <lineage>
        <taxon>Eukaryota</taxon>
        <taxon>Metazoa</taxon>
        <taxon>Ecdysozoa</taxon>
        <taxon>Arthropoda</taxon>
        <taxon>Crustacea</taxon>
        <taxon>Multicrustacea</taxon>
        <taxon>Malacostraca</taxon>
        <taxon>Eumalacostraca</taxon>
        <taxon>Peracarida</taxon>
        <taxon>Amphipoda</taxon>
        <taxon>Senticaudata</taxon>
        <taxon>Talitrida</taxon>
        <taxon>Talitroidea</taxon>
        <taxon>Hyalellidae</taxon>
        <taxon>Hyalella</taxon>
    </lineage>
</organism>
<comment type="similarity">
    <text evidence="1">Belongs to the TMEM70 family.</text>
</comment>
<gene>
    <name evidence="5" type="primary">LOC108673832</name>
</gene>
<dbReference type="OrthoDB" id="156886at2759"/>
<dbReference type="AlphaFoldDB" id="A0A8B7NU11"/>
<evidence type="ECO:0000256" key="1">
    <source>
        <dbReference type="ARBA" id="ARBA00005280"/>
    </source>
</evidence>
<evidence type="ECO:0000313" key="4">
    <source>
        <dbReference type="Proteomes" id="UP000694843"/>
    </source>
</evidence>
<keyword evidence="3 5" id="KW-0812">Transmembrane</keyword>
<dbReference type="RefSeq" id="XP_018017200.1">
    <property type="nucleotide sequence ID" value="XM_018161711.2"/>
</dbReference>
<keyword evidence="3" id="KW-1133">Transmembrane helix</keyword>
<dbReference type="InterPro" id="IPR045325">
    <property type="entry name" value="TMEM70/TMEM186/TMEM223"/>
</dbReference>
<evidence type="ECO:0000256" key="3">
    <source>
        <dbReference type="SAM" id="Phobius"/>
    </source>
</evidence>
<dbReference type="KEGG" id="hazt:108673832"/>
<dbReference type="PANTHER" id="PTHR13281:SF0">
    <property type="entry name" value="TRANSMEMBRANE PROTEIN 70, MITOCHONDRIAL"/>
    <property type="match status" value="1"/>
</dbReference>
<name>A0A8B7NU11_HYAAZ</name>
<protein>
    <submittedName>
        <fullName evidence="5">Transmembrane protein 70 homolog, mitochondrial</fullName>
    </submittedName>
</protein>
<keyword evidence="4" id="KW-1185">Reference proteome</keyword>
<keyword evidence="3" id="KW-0472">Membrane</keyword>
<feature type="region of interest" description="Disordered" evidence="2">
    <location>
        <begin position="69"/>
        <end position="88"/>
    </location>
</feature>
<evidence type="ECO:0000313" key="5">
    <source>
        <dbReference type="RefSeq" id="XP_018017200.1"/>
    </source>
</evidence>
<dbReference type="Pfam" id="PF06979">
    <property type="entry name" value="TMEM70"/>
    <property type="match status" value="1"/>
</dbReference>
<dbReference type="GeneID" id="108673832"/>
<dbReference type="PANTHER" id="PTHR13281">
    <property type="entry name" value="TRANSMEMBRANE PROTEIN 70, MITOCHONDRIAL"/>
    <property type="match status" value="1"/>
</dbReference>
<reference evidence="5" key="1">
    <citation type="submission" date="2025-08" db="UniProtKB">
        <authorList>
            <consortium name="RefSeq"/>
        </authorList>
    </citation>
    <scope>IDENTIFICATION</scope>
    <source>
        <tissue evidence="5">Whole organism</tissue>
    </source>
</reference>
<dbReference type="Proteomes" id="UP000694843">
    <property type="component" value="Unplaced"/>
</dbReference>
<dbReference type="GO" id="GO:0033615">
    <property type="term" value="P:mitochondrial proton-transporting ATP synthase complex assembly"/>
    <property type="evidence" value="ECO:0007669"/>
    <property type="project" value="TreeGrafter"/>
</dbReference>
<sequence>MVHSSLISFVRLSCRSGKLTFQVRYLNALPRPGHTCSSTQFQCIKPWLHLRGQLMQPCLHHRTCPSRHLSSNPTSESTSPQNELNEKQQDIGGGSWQEIYEGLLSTQVKLIKGFSLGTSVIGLSIQPFVITHLGSSLSLVMSFSALIGMFTFITPALIHWFTRKYVFRLHYYPEKDIYAATTLSFFLREKTIEFKPSDVTIPEIPSMFTTFLVKNKPLFVDVDTFKDIEHYGRIMGYDKPLNLRVDPDHKKL</sequence>
<accession>A0A8B7NU11</accession>